<dbReference type="AlphaFoldDB" id="A0A934KE81"/>
<dbReference type="Proteomes" id="UP000620075">
    <property type="component" value="Unassembled WGS sequence"/>
</dbReference>
<dbReference type="PANTHER" id="PTHR30055:SF234">
    <property type="entry name" value="HTH-TYPE TRANSCRIPTIONAL REGULATOR BETI"/>
    <property type="match status" value="1"/>
</dbReference>
<comment type="caution">
    <text evidence="6">The sequence shown here is derived from an EMBL/GenBank/DDBJ whole genome shotgun (WGS) entry which is preliminary data.</text>
</comment>
<dbReference type="EMBL" id="JAEKNQ010000044">
    <property type="protein sequence ID" value="MBJ7603899.1"/>
    <property type="molecule type" value="Genomic_DNA"/>
</dbReference>
<dbReference type="PRINTS" id="PR00455">
    <property type="entry name" value="HTHTETR"/>
</dbReference>
<evidence type="ECO:0000259" key="5">
    <source>
        <dbReference type="PROSITE" id="PS50977"/>
    </source>
</evidence>
<evidence type="ECO:0000256" key="4">
    <source>
        <dbReference type="PROSITE-ProRule" id="PRU00335"/>
    </source>
</evidence>
<evidence type="ECO:0000256" key="3">
    <source>
        <dbReference type="ARBA" id="ARBA00023163"/>
    </source>
</evidence>
<keyword evidence="2 4" id="KW-0238">DNA-binding</keyword>
<accession>A0A934KE81</accession>
<evidence type="ECO:0000256" key="2">
    <source>
        <dbReference type="ARBA" id="ARBA00023125"/>
    </source>
</evidence>
<evidence type="ECO:0000313" key="7">
    <source>
        <dbReference type="Proteomes" id="UP000620075"/>
    </source>
</evidence>
<dbReference type="PROSITE" id="PS50977">
    <property type="entry name" value="HTH_TETR_2"/>
    <property type="match status" value="1"/>
</dbReference>
<dbReference type="RefSeq" id="WP_338180653.1">
    <property type="nucleotide sequence ID" value="NZ_JAEKNQ010000044.1"/>
</dbReference>
<name>A0A934KE81_9BACT</name>
<dbReference type="Pfam" id="PF00440">
    <property type="entry name" value="TetR_N"/>
    <property type="match status" value="1"/>
</dbReference>
<feature type="DNA-binding region" description="H-T-H motif" evidence="4">
    <location>
        <begin position="47"/>
        <end position="66"/>
    </location>
</feature>
<protein>
    <submittedName>
        <fullName evidence="6">TetR/AcrR family transcriptional regulator</fullName>
    </submittedName>
</protein>
<dbReference type="InterPro" id="IPR001647">
    <property type="entry name" value="HTH_TetR"/>
</dbReference>
<dbReference type="InterPro" id="IPR009057">
    <property type="entry name" value="Homeodomain-like_sf"/>
</dbReference>
<feature type="domain" description="HTH tetR-type" evidence="5">
    <location>
        <begin position="24"/>
        <end position="84"/>
    </location>
</feature>
<dbReference type="PANTHER" id="PTHR30055">
    <property type="entry name" value="HTH-TYPE TRANSCRIPTIONAL REGULATOR RUTR"/>
    <property type="match status" value="1"/>
</dbReference>
<dbReference type="Gene3D" id="1.10.357.10">
    <property type="entry name" value="Tetracycline Repressor, domain 2"/>
    <property type="match status" value="1"/>
</dbReference>
<evidence type="ECO:0000256" key="1">
    <source>
        <dbReference type="ARBA" id="ARBA00023015"/>
    </source>
</evidence>
<reference evidence="6 7" key="1">
    <citation type="submission" date="2020-10" db="EMBL/GenBank/DDBJ databases">
        <title>Ca. Dormibacterota MAGs.</title>
        <authorList>
            <person name="Montgomery K."/>
        </authorList>
    </citation>
    <scope>NUCLEOTIDE SEQUENCE [LARGE SCALE GENOMIC DNA]</scope>
    <source>
        <strain evidence="6">SC8811_S16_3</strain>
    </source>
</reference>
<gene>
    <name evidence="6" type="ORF">JF888_12000</name>
</gene>
<evidence type="ECO:0000313" key="6">
    <source>
        <dbReference type="EMBL" id="MBJ7603899.1"/>
    </source>
</evidence>
<proteinExistence type="predicted"/>
<dbReference type="InterPro" id="IPR050109">
    <property type="entry name" value="HTH-type_TetR-like_transc_reg"/>
</dbReference>
<organism evidence="6 7">
    <name type="scientific">Candidatus Dormiibacter inghamiae</name>
    <dbReference type="NCBI Taxonomy" id="3127013"/>
    <lineage>
        <taxon>Bacteria</taxon>
        <taxon>Bacillati</taxon>
        <taxon>Candidatus Dormiibacterota</taxon>
        <taxon>Candidatus Dormibacteria</taxon>
        <taxon>Candidatus Dormibacterales</taxon>
        <taxon>Candidatus Dormibacteraceae</taxon>
        <taxon>Candidatus Dormiibacter</taxon>
    </lineage>
</organism>
<sequence length="221" mass="24106">MDPISAAVKTGRRYDASRRQRQALLNREAVLEAARRLFLADGYGPTTIAAIAAAADVSVETVYKGFGGKPGLVRAIWSRGLAGSGPVPAWERSDEMQSLEADPRRVILNWGRFMIEVAPAVAPVLLLIRDAAAADAEMAALLQEVDQARLVRMEENARRLHGRGGFREDIGLEQATDVLWTYSSPELYELLVLRRSWPLDSYGRFVADAMIAALLPASGSA</sequence>
<keyword evidence="3" id="KW-0804">Transcription</keyword>
<dbReference type="GO" id="GO:0003700">
    <property type="term" value="F:DNA-binding transcription factor activity"/>
    <property type="evidence" value="ECO:0007669"/>
    <property type="project" value="TreeGrafter"/>
</dbReference>
<dbReference type="SUPFAM" id="SSF46689">
    <property type="entry name" value="Homeodomain-like"/>
    <property type="match status" value="1"/>
</dbReference>
<keyword evidence="1" id="KW-0805">Transcription regulation</keyword>
<dbReference type="GO" id="GO:0000976">
    <property type="term" value="F:transcription cis-regulatory region binding"/>
    <property type="evidence" value="ECO:0007669"/>
    <property type="project" value="TreeGrafter"/>
</dbReference>